<evidence type="ECO:0000256" key="1">
    <source>
        <dbReference type="ARBA" id="ARBA00005337"/>
    </source>
</evidence>
<dbReference type="PANTHER" id="PTHR47627">
    <property type="entry name" value="RUBREDOXIN"/>
    <property type="match status" value="1"/>
</dbReference>
<evidence type="ECO:0000259" key="7">
    <source>
        <dbReference type="PROSITE" id="PS50903"/>
    </source>
</evidence>
<name>A0ABV1J7T1_9FIRM</name>
<accession>A0ABV1J7T1</accession>
<evidence type="ECO:0000313" key="9">
    <source>
        <dbReference type="Proteomes" id="UP001481872"/>
    </source>
</evidence>
<keyword evidence="9" id="KW-1185">Reference proteome</keyword>
<keyword evidence="3 6" id="KW-0479">Metal-binding</keyword>
<dbReference type="InterPro" id="IPR024922">
    <property type="entry name" value="Rubredoxin"/>
</dbReference>
<dbReference type="InterPro" id="IPR018527">
    <property type="entry name" value="Rubredoxin_Fe_BS"/>
</dbReference>
<evidence type="ECO:0000256" key="2">
    <source>
        <dbReference type="ARBA" id="ARBA00022448"/>
    </source>
</evidence>
<reference evidence="8 9" key="1">
    <citation type="submission" date="2024-04" db="EMBL/GenBank/DDBJ databases">
        <title>Human intestinal bacterial collection.</title>
        <authorList>
            <person name="Pauvert C."/>
            <person name="Hitch T.C.A."/>
            <person name="Clavel T."/>
        </authorList>
    </citation>
    <scope>NUCLEOTIDE SEQUENCE [LARGE SCALE GENOMIC DNA]</scope>
    <source>
        <strain evidence="8 9">CLA-SR-H026</strain>
    </source>
</reference>
<comment type="caution">
    <text evidence="8">The sequence shown here is derived from an EMBL/GenBank/DDBJ whole genome shotgun (WGS) entry which is preliminary data.</text>
</comment>
<keyword evidence="5 6" id="KW-0408">Iron</keyword>
<comment type="cofactor">
    <cofactor evidence="6">
        <name>Fe(3+)</name>
        <dbReference type="ChEBI" id="CHEBI:29034"/>
    </cofactor>
    <text evidence="6">Binds 1 Fe(3+) ion per subunit.</text>
</comment>
<evidence type="ECO:0000256" key="5">
    <source>
        <dbReference type="ARBA" id="ARBA00023004"/>
    </source>
</evidence>
<dbReference type="InterPro" id="IPR024934">
    <property type="entry name" value="Rubredoxin-like_dom"/>
</dbReference>
<evidence type="ECO:0000256" key="6">
    <source>
        <dbReference type="PIRNR" id="PIRNR000071"/>
    </source>
</evidence>
<dbReference type="InterPro" id="IPR024935">
    <property type="entry name" value="Rubredoxin_dom"/>
</dbReference>
<gene>
    <name evidence="8" type="ORF">AAA081_08025</name>
</gene>
<dbReference type="Gene3D" id="2.20.28.10">
    <property type="match status" value="1"/>
</dbReference>
<keyword evidence="2 6" id="KW-0813">Transport</keyword>
<dbReference type="PRINTS" id="PR00163">
    <property type="entry name" value="RUBREDOXIN"/>
</dbReference>
<comment type="similarity">
    <text evidence="1 6">Belongs to the rubredoxin family.</text>
</comment>
<dbReference type="SUPFAM" id="SSF57802">
    <property type="entry name" value="Rubredoxin-like"/>
    <property type="match status" value="1"/>
</dbReference>
<dbReference type="PROSITE" id="PS00202">
    <property type="entry name" value="RUBREDOXIN"/>
    <property type="match status" value="1"/>
</dbReference>
<dbReference type="InterPro" id="IPR050526">
    <property type="entry name" value="Rubredoxin_ET"/>
</dbReference>
<dbReference type="Proteomes" id="UP001481872">
    <property type="component" value="Unassembled WGS sequence"/>
</dbReference>
<dbReference type="PIRSF" id="PIRSF000071">
    <property type="entry name" value="Rubredoxin"/>
    <property type="match status" value="1"/>
</dbReference>
<evidence type="ECO:0000313" key="8">
    <source>
        <dbReference type="EMBL" id="MEQ3354237.1"/>
    </source>
</evidence>
<dbReference type="EMBL" id="JBBNPS010000030">
    <property type="protein sequence ID" value="MEQ3354237.1"/>
    <property type="molecule type" value="Genomic_DNA"/>
</dbReference>
<dbReference type="CDD" id="cd00730">
    <property type="entry name" value="rubredoxin"/>
    <property type="match status" value="1"/>
</dbReference>
<dbReference type="Pfam" id="PF00301">
    <property type="entry name" value="Rubredoxin"/>
    <property type="match status" value="1"/>
</dbReference>
<keyword evidence="4 6" id="KW-0249">Electron transport</keyword>
<proteinExistence type="inferred from homology"/>
<dbReference type="PANTHER" id="PTHR47627:SF1">
    <property type="entry name" value="RUBREDOXIN-1-RELATED"/>
    <property type="match status" value="1"/>
</dbReference>
<organism evidence="8 9">
    <name type="scientific">Aedoeadaptatus acetigenes</name>
    <dbReference type="NCBI Taxonomy" id="2981723"/>
    <lineage>
        <taxon>Bacteria</taxon>
        <taxon>Bacillati</taxon>
        <taxon>Bacillota</taxon>
        <taxon>Tissierellia</taxon>
        <taxon>Tissierellales</taxon>
        <taxon>Peptoniphilaceae</taxon>
        <taxon>Aedoeadaptatus</taxon>
    </lineage>
</organism>
<sequence>MSKYRCKPCGFVYDPAKGVPEYGIEPGIPFSELPDDWTCPRCGTSKWMFVKVEED</sequence>
<feature type="domain" description="Rubredoxin-like" evidence="7">
    <location>
        <begin position="1"/>
        <end position="52"/>
    </location>
</feature>
<evidence type="ECO:0000256" key="4">
    <source>
        <dbReference type="ARBA" id="ARBA00022982"/>
    </source>
</evidence>
<evidence type="ECO:0000256" key="3">
    <source>
        <dbReference type="ARBA" id="ARBA00022723"/>
    </source>
</evidence>
<dbReference type="PROSITE" id="PS50903">
    <property type="entry name" value="RUBREDOXIN_LIKE"/>
    <property type="match status" value="1"/>
</dbReference>
<protein>
    <recommendedName>
        <fullName evidence="6">Rubredoxin</fullName>
    </recommendedName>
</protein>